<accession>A0A6S7FK17</accession>
<dbReference type="OrthoDB" id="6019648at2759"/>
<feature type="compositionally biased region" description="Low complexity" evidence="1">
    <location>
        <begin position="8"/>
        <end position="19"/>
    </location>
</feature>
<dbReference type="EMBL" id="CACRXK020000077">
    <property type="protein sequence ID" value="CAB3977867.1"/>
    <property type="molecule type" value="Genomic_DNA"/>
</dbReference>
<sequence length="55" mass="5636">MESTGEISSHQETGSSSTSVDWAAAFKSPEFSNGLQTAVAEAVAKTLGTRASSET</sequence>
<evidence type="ECO:0000313" key="2">
    <source>
        <dbReference type="EMBL" id="CAB3977867.1"/>
    </source>
</evidence>
<proteinExistence type="predicted"/>
<dbReference type="Proteomes" id="UP001152795">
    <property type="component" value="Unassembled WGS sequence"/>
</dbReference>
<name>A0A6S7FK17_PARCT</name>
<comment type="caution">
    <text evidence="2">The sequence shown here is derived from an EMBL/GenBank/DDBJ whole genome shotgun (WGS) entry which is preliminary data.</text>
</comment>
<organism evidence="2 3">
    <name type="scientific">Paramuricea clavata</name>
    <name type="common">Red gorgonian</name>
    <name type="synonym">Violescent sea-whip</name>
    <dbReference type="NCBI Taxonomy" id="317549"/>
    <lineage>
        <taxon>Eukaryota</taxon>
        <taxon>Metazoa</taxon>
        <taxon>Cnidaria</taxon>
        <taxon>Anthozoa</taxon>
        <taxon>Octocorallia</taxon>
        <taxon>Malacalcyonacea</taxon>
        <taxon>Plexauridae</taxon>
        <taxon>Paramuricea</taxon>
    </lineage>
</organism>
<keyword evidence="3" id="KW-1185">Reference proteome</keyword>
<protein>
    <submittedName>
        <fullName evidence="2">Uncharacterized protein</fullName>
    </submittedName>
</protein>
<feature type="region of interest" description="Disordered" evidence="1">
    <location>
        <begin position="1"/>
        <end position="21"/>
    </location>
</feature>
<gene>
    <name evidence="2" type="ORF">PACLA_8A075027</name>
</gene>
<reference evidence="2" key="1">
    <citation type="submission" date="2020-04" db="EMBL/GenBank/DDBJ databases">
        <authorList>
            <person name="Alioto T."/>
            <person name="Alioto T."/>
            <person name="Gomez Garrido J."/>
        </authorList>
    </citation>
    <scope>NUCLEOTIDE SEQUENCE</scope>
    <source>
        <strain evidence="2">A484AB</strain>
    </source>
</reference>
<dbReference type="AlphaFoldDB" id="A0A6S7FK17"/>
<evidence type="ECO:0000313" key="3">
    <source>
        <dbReference type="Proteomes" id="UP001152795"/>
    </source>
</evidence>
<evidence type="ECO:0000256" key="1">
    <source>
        <dbReference type="SAM" id="MobiDB-lite"/>
    </source>
</evidence>